<dbReference type="InterPro" id="IPR012919">
    <property type="entry name" value="SUN_dom"/>
</dbReference>
<evidence type="ECO:0000256" key="3">
    <source>
        <dbReference type="ARBA" id="ARBA00022989"/>
    </source>
</evidence>
<comment type="caution">
    <text evidence="8">The sequence shown here is derived from an EMBL/GenBank/DDBJ whole genome shotgun (WGS) entry which is preliminary data.</text>
</comment>
<feature type="transmembrane region" description="Helical" evidence="6">
    <location>
        <begin position="284"/>
        <end position="301"/>
    </location>
</feature>
<evidence type="ECO:0000313" key="8">
    <source>
        <dbReference type="EMBL" id="KAF8462335.1"/>
    </source>
</evidence>
<dbReference type="Gene3D" id="2.60.120.260">
    <property type="entry name" value="Galactose-binding domain-like"/>
    <property type="match status" value="1"/>
</dbReference>
<dbReference type="PANTHER" id="PTHR12911">
    <property type="entry name" value="SAD1/UNC-84-LIKE PROTEIN-RELATED"/>
    <property type="match status" value="1"/>
</dbReference>
<evidence type="ECO:0000256" key="6">
    <source>
        <dbReference type="SAM" id="Phobius"/>
    </source>
</evidence>
<feature type="compositionally biased region" description="Polar residues" evidence="5">
    <location>
        <begin position="177"/>
        <end position="187"/>
    </location>
</feature>
<organism evidence="8 9">
    <name type="scientific">Russula ochroleuca</name>
    <dbReference type="NCBI Taxonomy" id="152965"/>
    <lineage>
        <taxon>Eukaryota</taxon>
        <taxon>Fungi</taxon>
        <taxon>Dikarya</taxon>
        <taxon>Basidiomycota</taxon>
        <taxon>Agaricomycotina</taxon>
        <taxon>Agaricomycetes</taxon>
        <taxon>Russulales</taxon>
        <taxon>Russulaceae</taxon>
        <taxon>Russula</taxon>
    </lineage>
</organism>
<evidence type="ECO:0000256" key="5">
    <source>
        <dbReference type="SAM" id="MobiDB-lite"/>
    </source>
</evidence>
<evidence type="ECO:0000259" key="7">
    <source>
        <dbReference type="PROSITE" id="PS51469"/>
    </source>
</evidence>
<accession>A0A9P5MMA5</accession>
<dbReference type="GO" id="GO:0043495">
    <property type="term" value="F:protein-membrane adaptor activity"/>
    <property type="evidence" value="ECO:0007669"/>
    <property type="project" value="TreeGrafter"/>
</dbReference>
<feature type="compositionally biased region" description="Acidic residues" evidence="5">
    <location>
        <begin position="150"/>
        <end position="169"/>
    </location>
</feature>
<evidence type="ECO:0000313" key="9">
    <source>
        <dbReference type="Proteomes" id="UP000759537"/>
    </source>
</evidence>
<proteinExistence type="predicted"/>
<sequence>ENAGAASQGRARTPIDSVIDLAKRTAFYLRQRSTEPDLPQGQNGHHEGNNEESYDYAAEERVFQAQSASAKARKANNAAAHKRGRISTDNKAYRPTQSDLEQSDEEVTDGGKRRRRKVKKNMIGPLTTLPVIDQEKKRRRRSRTKADGVEGGEDEGGEGEDDEDDEEDSGSDREISPQHSIHSSLRHSQTRELQRPPSIARDPFINLSPTSLENVADVMLDSHDRGLDSIVEHDEALKVPSDPHWPQRSRRAFSVGGFLGRLVNLVIRLFVDLFIYVLRLLSSIMSIVGQAFGGAFDSLFNKPAQWMRRSGPAFLLKWLIIGAVLYSAWLGLKRTSLADYIPSLPSQTTRYQAPEAPAANIAELSERLQALENALAGLSVDTEQSRARIDTQARSHSDVFGRLGALESRLQKEGILHGLQLVRPRRLMPSEVPLTGVQQSDTARSNAEARAKLSALEERVGTFEGGLREALELGKSSVKTDSPVTTAAWWHKITSSGKKALNIKASDGQDVTELIGHLVDNAMARHSKDTIAKADFALHSGGAVVIPSLTSDTHEIKPHGVRQQGTPSDGPPITALHHETHVGHCWPFPGDQGQLGVTLSRVVQIEEITIDHVARDVAWDMSSAPRKMEVWGLVEGASNFAKVAAWDAARTNAGQEIPMQPRSLPHSVRYVRIAQFEYDANAPNAVQTFPVEEDVRVSGMDFGIVVLRVLNNWGQSFTCLYRFRVHGRMIEEELGHLPAGAPTPAPGAEKAA</sequence>
<comment type="subcellular location">
    <subcellularLocation>
        <location evidence="1">Membrane</location>
    </subcellularLocation>
</comment>
<evidence type="ECO:0000256" key="2">
    <source>
        <dbReference type="ARBA" id="ARBA00022692"/>
    </source>
</evidence>
<dbReference type="EMBL" id="WHVB01000095">
    <property type="protein sequence ID" value="KAF8462335.1"/>
    <property type="molecule type" value="Genomic_DNA"/>
</dbReference>
<feature type="transmembrane region" description="Helical" evidence="6">
    <location>
        <begin position="313"/>
        <end position="332"/>
    </location>
</feature>
<dbReference type="OrthoDB" id="342281at2759"/>
<dbReference type="InterPro" id="IPR045119">
    <property type="entry name" value="SUN1-5"/>
</dbReference>
<dbReference type="PROSITE" id="PS51469">
    <property type="entry name" value="SUN"/>
    <property type="match status" value="1"/>
</dbReference>
<keyword evidence="3 6" id="KW-1133">Transmembrane helix</keyword>
<feature type="domain" description="SUN" evidence="7">
    <location>
        <begin position="542"/>
        <end position="730"/>
    </location>
</feature>
<keyword evidence="9" id="KW-1185">Reference proteome</keyword>
<keyword evidence="2 6" id="KW-0812">Transmembrane</keyword>
<name>A0A9P5MMA5_9AGAM</name>
<dbReference type="PANTHER" id="PTHR12911:SF8">
    <property type="entry name" value="KLAROID PROTEIN-RELATED"/>
    <property type="match status" value="1"/>
</dbReference>
<dbReference type="GO" id="GO:0034993">
    <property type="term" value="C:meiotic nuclear membrane microtubule tethering complex"/>
    <property type="evidence" value="ECO:0007669"/>
    <property type="project" value="TreeGrafter"/>
</dbReference>
<dbReference type="AlphaFoldDB" id="A0A9P5MMA5"/>
<protein>
    <recommendedName>
        <fullName evidence="7">SUN domain-containing protein</fullName>
    </recommendedName>
</protein>
<dbReference type="Proteomes" id="UP000759537">
    <property type="component" value="Unassembled WGS sequence"/>
</dbReference>
<feature type="non-terminal residue" evidence="8">
    <location>
        <position position="752"/>
    </location>
</feature>
<gene>
    <name evidence="8" type="ORF">DFH94DRAFT_788351</name>
</gene>
<evidence type="ECO:0000256" key="1">
    <source>
        <dbReference type="ARBA" id="ARBA00004370"/>
    </source>
</evidence>
<feature type="compositionally biased region" description="Low complexity" evidence="5">
    <location>
        <begin position="64"/>
        <end position="79"/>
    </location>
</feature>
<reference evidence="8" key="2">
    <citation type="journal article" date="2020" name="Nat. Commun.">
        <title>Large-scale genome sequencing of mycorrhizal fungi provides insights into the early evolution of symbiotic traits.</title>
        <authorList>
            <person name="Miyauchi S."/>
            <person name="Kiss E."/>
            <person name="Kuo A."/>
            <person name="Drula E."/>
            <person name="Kohler A."/>
            <person name="Sanchez-Garcia M."/>
            <person name="Morin E."/>
            <person name="Andreopoulos B."/>
            <person name="Barry K.W."/>
            <person name="Bonito G."/>
            <person name="Buee M."/>
            <person name="Carver A."/>
            <person name="Chen C."/>
            <person name="Cichocki N."/>
            <person name="Clum A."/>
            <person name="Culley D."/>
            <person name="Crous P.W."/>
            <person name="Fauchery L."/>
            <person name="Girlanda M."/>
            <person name="Hayes R.D."/>
            <person name="Keri Z."/>
            <person name="LaButti K."/>
            <person name="Lipzen A."/>
            <person name="Lombard V."/>
            <person name="Magnuson J."/>
            <person name="Maillard F."/>
            <person name="Murat C."/>
            <person name="Nolan M."/>
            <person name="Ohm R.A."/>
            <person name="Pangilinan J."/>
            <person name="Pereira M.F."/>
            <person name="Perotto S."/>
            <person name="Peter M."/>
            <person name="Pfister S."/>
            <person name="Riley R."/>
            <person name="Sitrit Y."/>
            <person name="Stielow J.B."/>
            <person name="Szollosi G."/>
            <person name="Zifcakova L."/>
            <person name="Stursova M."/>
            <person name="Spatafora J.W."/>
            <person name="Tedersoo L."/>
            <person name="Vaario L.M."/>
            <person name="Yamada A."/>
            <person name="Yan M."/>
            <person name="Wang P."/>
            <person name="Xu J."/>
            <person name="Bruns T."/>
            <person name="Baldrian P."/>
            <person name="Vilgalys R."/>
            <person name="Dunand C."/>
            <person name="Henrissat B."/>
            <person name="Grigoriev I.V."/>
            <person name="Hibbett D."/>
            <person name="Nagy L.G."/>
            <person name="Martin F.M."/>
        </authorList>
    </citation>
    <scope>NUCLEOTIDE SEQUENCE</scope>
    <source>
        <strain evidence="8">Prilba</strain>
    </source>
</reference>
<evidence type="ECO:0000256" key="4">
    <source>
        <dbReference type="ARBA" id="ARBA00023136"/>
    </source>
</evidence>
<keyword evidence="4 6" id="KW-0472">Membrane</keyword>
<feature type="region of interest" description="Disordered" evidence="5">
    <location>
        <begin position="30"/>
        <end position="205"/>
    </location>
</feature>
<dbReference type="Pfam" id="PF07738">
    <property type="entry name" value="Sad1_UNC"/>
    <property type="match status" value="1"/>
</dbReference>
<reference evidence="8" key="1">
    <citation type="submission" date="2019-10" db="EMBL/GenBank/DDBJ databases">
        <authorList>
            <consortium name="DOE Joint Genome Institute"/>
            <person name="Kuo A."/>
            <person name="Miyauchi S."/>
            <person name="Kiss E."/>
            <person name="Drula E."/>
            <person name="Kohler A."/>
            <person name="Sanchez-Garcia M."/>
            <person name="Andreopoulos B."/>
            <person name="Barry K.W."/>
            <person name="Bonito G."/>
            <person name="Buee M."/>
            <person name="Carver A."/>
            <person name="Chen C."/>
            <person name="Cichocki N."/>
            <person name="Clum A."/>
            <person name="Culley D."/>
            <person name="Crous P.W."/>
            <person name="Fauchery L."/>
            <person name="Girlanda M."/>
            <person name="Hayes R."/>
            <person name="Keri Z."/>
            <person name="LaButti K."/>
            <person name="Lipzen A."/>
            <person name="Lombard V."/>
            <person name="Magnuson J."/>
            <person name="Maillard F."/>
            <person name="Morin E."/>
            <person name="Murat C."/>
            <person name="Nolan M."/>
            <person name="Ohm R."/>
            <person name="Pangilinan J."/>
            <person name="Pereira M."/>
            <person name="Perotto S."/>
            <person name="Peter M."/>
            <person name="Riley R."/>
            <person name="Sitrit Y."/>
            <person name="Stielow B."/>
            <person name="Szollosi G."/>
            <person name="Zifcakova L."/>
            <person name="Stursova M."/>
            <person name="Spatafora J.W."/>
            <person name="Tedersoo L."/>
            <person name="Vaario L.-M."/>
            <person name="Yamada A."/>
            <person name="Yan M."/>
            <person name="Wang P."/>
            <person name="Xu J."/>
            <person name="Bruns T."/>
            <person name="Baldrian P."/>
            <person name="Vilgalys R."/>
            <person name="Henrissat B."/>
            <person name="Grigoriev I.V."/>
            <person name="Hibbett D."/>
            <person name="Nagy L.G."/>
            <person name="Martin F.M."/>
        </authorList>
    </citation>
    <scope>NUCLEOTIDE SEQUENCE</scope>
    <source>
        <strain evidence="8">Prilba</strain>
    </source>
</reference>